<proteinExistence type="predicted"/>
<name>A0A372ZUV6_9ACTN</name>
<comment type="caution">
    <text evidence="1">The sequence shown here is derived from an EMBL/GenBank/DDBJ whole genome shotgun (WGS) entry which is preliminary data.</text>
</comment>
<dbReference type="InterPro" id="IPR012545">
    <property type="entry name" value="DUF1697"/>
</dbReference>
<accession>A0A372ZUV6</accession>
<dbReference type="PIRSF" id="PIRSF008502">
    <property type="entry name" value="UCP008502"/>
    <property type="match status" value="1"/>
</dbReference>
<dbReference type="AlphaFoldDB" id="A0A372ZUV6"/>
<dbReference type="Pfam" id="PF08002">
    <property type="entry name" value="DUF1697"/>
    <property type="match status" value="1"/>
</dbReference>
<dbReference type="EMBL" id="QVIG01000001">
    <property type="protein sequence ID" value="RGD59212.1"/>
    <property type="molecule type" value="Genomic_DNA"/>
</dbReference>
<protein>
    <submittedName>
        <fullName evidence="1">DUF1697 domain-containing protein</fullName>
    </submittedName>
</protein>
<sequence>MRGRGGGLVGAAGRERRAAVGGRCQTGRVTTTTTYIAFLRAINVGGRTVRMERLRALFAELGLGNVRSYIQSGNVFFTTAEPDRAALTGRIEEHLEQALGYPVPVLLRTVDEVADLLAAEPFRGVEVTPDVRLVVAFLSEPLPAELALPHRSPKGDVEVVGAGPGAAYVVVHLRDGKWVTKEMFGKAYRGAVTSRFLHTTEKILAAARKA</sequence>
<dbReference type="Proteomes" id="UP000263377">
    <property type="component" value="Unassembled WGS sequence"/>
</dbReference>
<organism evidence="1 2">
    <name type="scientific">Kitasatospora xanthocidica</name>
    <dbReference type="NCBI Taxonomy" id="83382"/>
    <lineage>
        <taxon>Bacteria</taxon>
        <taxon>Bacillati</taxon>
        <taxon>Actinomycetota</taxon>
        <taxon>Actinomycetes</taxon>
        <taxon>Kitasatosporales</taxon>
        <taxon>Streptomycetaceae</taxon>
        <taxon>Kitasatospora</taxon>
    </lineage>
</organism>
<evidence type="ECO:0000313" key="2">
    <source>
        <dbReference type="Proteomes" id="UP000263377"/>
    </source>
</evidence>
<dbReference type="Gene3D" id="3.30.70.1280">
    <property type="entry name" value="SP0830-like domains"/>
    <property type="match status" value="1"/>
</dbReference>
<dbReference type="SUPFAM" id="SSF160379">
    <property type="entry name" value="SP0830-like"/>
    <property type="match status" value="1"/>
</dbReference>
<dbReference type="PANTHER" id="PTHR36439">
    <property type="entry name" value="BLL4334 PROTEIN"/>
    <property type="match status" value="1"/>
</dbReference>
<reference evidence="1 2" key="1">
    <citation type="submission" date="2018-08" db="EMBL/GenBank/DDBJ databases">
        <title>Diversity &amp; Physiological Properties of Lignin-Decomposing Actinobacteria from Soil.</title>
        <authorList>
            <person name="Roh S.G."/>
            <person name="Kim S.B."/>
        </authorList>
    </citation>
    <scope>NUCLEOTIDE SEQUENCE [LARGE SCALE GENOMIC DNA]</scope>
    <source>
        <strain evidence="1 2">MMS17-GH009</strain>
    </source>
</reference>
<gene>
    <name evidence="1" type="ORF">DR950_16750</name>
</gene>
<dbReference type="PANTHER" id="PTHR36439:SF1">
    <property type="entry name" value="DUF1697 DOMAIN-CONTAINING PROTEIN"/>
    <property type="match status" value="1"/>
</dbReference>
<keyword evidence="2" id="KW-1185">Reference proteome</keyword>
<evidence type="ECO:0000313" key="1">
    <source>
        <dbReference type="EMBL" id="RGD59212.1"/>
    </source>
</evidence>